<feature type="binding site" evidence="6">
    <location>
        <begin position="30"/>
        <end position="37"/>
    </location>
    <ligand>
        <name>ATP</name>
        <dbReference type="ChEBI" id="CHEBI:30616"/>
    </ligand>
</feature>
<keyword evidence="3 6" id="KW-0547">Nucleotide-binding</keyword>
<dbReference type="InterPro" id="IPR027417">
    <property type="entry name" value="P-loop_NTPase"/>
</dbReference>
<protein>
    <recommendedName>
        <fullName evidence="6">DNA replication and repair protein RecF</fullName>
    </recommendedName>
</protein>
<dbReference type="RefSeq" id="WP_116207177.1">
    <property type="nucleotide sequence ID" value="NZ_QUNR01000001.1"/>
</dbReference>
<evidence type="ECO:0000259" key="7">
    <source>
        <dbReference type="Pfam" id="PF02463"/>
    </source>
</evidence>
<dbReference type="Gene3D" id="1.20.1050.90">
    <property type="entry name" value="RecF/RecN/SMC, N-terminal domain"/>
    <property type="match status" value="1"/>
</dbReference>
<dbReference type="GO" id="GO:0005524">
    <property type="term" value="F:ATP binding"/>
    <property type="evidence" value="ECO:0007669"/>
    <property type="project" value="UniProtKB-UniRule"/>
</dbReference>
<reference evidence="8 9" key="1">
    <citation type="submission" date="2018-08" db="EMBL/GenBank/DDBJ databases">
        <title>Genomic Encyclopedia of Type Strains, Phase IV (KMG-IV): sequencing the most valuable type-strain genomes for metagenomic binning, comparative biology and taxonomic classification.</title>
        <authorList>
            <person name="Goeker M."/>
        </authorList>
    </citation>
    <scope>NUCLEOTIDE SEQUENCE [LARGE SCALE GENOMIC DNA]</scope>
    <source>
        <strain evidence="8 9">DSM 26022</strain>
    </source>
</reference>
<dbReference type="GO" id="GO:0003697">
    <property type="term" value="F:single-stranded DNA binding"/>
    <property type="evidence" value="ECO:0007669"/>
    <property type="project" value="UniProtKB-UniRule"/>
</dbReference>
<dbReference type="PANTHER" id="PTHR32182">
    <property type="entry name" value="DNA REPLICATION AND REPAIR PROTEIN RECF"/>
    <property type="match status" value="1"/>
</dbReference>
<evidence type="ECO:0000256" key="1">
    <source>
        <dbReference type="ARBA" id="ARBA00022490"/>
    </source>
</evidence>
<evidence type="ECO:0000313" key="8">
    <source>
        <dbReference type="EMBL" id="REH40109.1"/>
    </source>
</evidence>
<evidence type="ECO:0000256" key="2">
    <source>
        <dbReference type="ARBA" id="ARBA00022705"/>
    </source>
</evidence>
<dbReference type="InterPro" id="IPR003395">
    <property type="entry name" value="RecF/RecN/SMC_N"/>
</dbReference>
<evidence type="ECO:0000256" key="5">
    <source>
        <dbReference type="ARBA" id="ARBA00023125"/>
    </source>
</evidence>
<dbReference type="NCBIfam" id="TIGR00611">
    <property type="entry name" value="recf"/>
    <property type="match status" value="1"/>
</dbReference>
<accession>A0A3E0H8P4</accession>
<comment type="caution">
    <text evidence="8">The sequence shown here is derived from an EMBL/GenBank/DDBJ whole genome shotgun (WGS) entry which is preliminary data.</text>
</comment>
<dbReference type="Proteomes" id="UP000256774">
    <property type="component" value="Unassembled WGS sequence"/>
</dbReference>
<dbReference type="GO" id="GO:0009432">
    <property type="term" value="P:SOS response"/>
    <property type="evidence" value="ECO:0007669"/>
    <property type="project" value="UniProtKB-UniRule"/>
</dbReference>
<keyword evidence="9" id="KW-1185">Reference proteome</keyword>
<name>A0A3E0H8P4_9GAMM</name>
<dbReference type="Gene3D" id="3.40.50.300">
    <property type="entry name" value="P-loop containing nucleotide triphosphate hydrolases"/>
    <property type="match status" value="1"/>
</dbReference>
<keyword evidence="6" id="KW-0227">DNA damage</keyword>
<evidence type="ECO:0000313" key="9">
    <source>
        <dbReference type="Proteomes" id="UP000256774"/>
    </source>
</evidence>
<dbReference type="GO" id="GO:0006302">
    <property type="term" value="P:double-strand break repair"/>
    <property type="evidence" value="ECO:0007669"/>
    <property type="project" value="TreeGrafter"/>
</dbReference>
<keyword evidence="4 6" id="KW-0067">ATP-binding</keyword>
<gene>
    <name evidence="6" type="primary">recF</name>
    <name evidence="8" type="ORF">DFR26_0308</name>
</gene>
<dbReference type="InterPro" id="IPR042174">
    <property type="entry name" value="RecF_2"/>
</dbReference>
<evidence type="ECO:0000256" key="4">
    <source>
        <dbReference type="ARBA" id="ARBA00022840"/>
    </source>
</evidence>
<comment type="subcellular location">
    <subcellularLocation>
        <location evidence="6">Cytoplasm</location>
    </subcellularLocation>
</comment>
<keyword evidence="5 6" id="KW-0238">DNA-binding</keyword>
<evidence type="ECO:0000256" key="3">
    <source>
        <dbReference type="ARBA" id="ARBA00022741"/>
    </source>
</evidence>
<keyword evidence="2 6" id="KW-0235">DNA replication</keyword>
<dbReference type="GO" id="GO:0000731">
    <property type="term" value="P:DNA synthesis involved in DNA repair"/>
    <property type="evidence" value="ECO:0007669"/>
    <property type="project" value="TreeGrafter"/>
</dbReference>
<comment type="similarity">
    <text evidence="6">Belongs to the RecF family.</text>
</comment>
<dbReference type="InterPro" id="IPR001238">
    <property type="entry name" value="DNA-binding_RecF"/>
</dbReference>
<comment type="function">
    <text evidence="6">The RecF protein is involved in DNA metabolism; it is required for DNA replication and normal SOS inducibility. RecF binds preferentially to single-stranded, linear DNA. It also seems to bind ATP.</text>
</comment>
<dbReference type="EMBL" id="QUNR01000001">
    <property type="protein sequence ID" value="REH40109.1"/>
    <property type="molecule type" value="Genomic_DNA"/>
</dbReference>
<organism evidence="8 9">
    <name type="scientific">Paraperlucidibaca baekdonensis</name>
    <dbReference type="NCBI Taxonomy" id="748120"/>
    <lineage>
        <taxon>Bacteria</taxon>
        <taxon>Pseudomonadati</taxon>
        <taxon>Pseudomonadota</taxon>
        <taxon>Gammaproteobacteria</taxon>
        <taxon>Moraxellales</taxon>
        <taxon>Moraxellaceae</taxon>
        <taxon>Paraperlucidibaca</taxon>
    </lineage>
</organism>
<feature type="domain" description="RecF/RecN/SMC N-terminal" evidence="7">
    <location>
        <begin position="4"/>
        <end position="349"/>
    </location>
</feature>
<sequence>MSVLRLQVQHWRNLQPVDLSPSPYINIVVGDNGSGKTSLLESIYVLGVGRSFRTTKVKRLIQDGQLSCTLFIATADGHKLGLQKHLDGSSIARLNGSTASKLSSLAQLLPVQLFDPESLDMLSGPSLPRRQLLDWGVFHVEHGLSMQWARASRALQQRNSLLKSAKINADHLSVWSRELADASELIHNSRLAFMSSWQPFIDRAMRRLLPGFDFTISYQAGWDTTEALIDLLECSREKDSERGFTQLGYHRADIRIRADGVLADERLSRGQLKLCVCALKLSLIERLKANSARPILLFDDLASELDHGSREKVLSWVMEMDLQLWLTTIDSRYLTPFISHKEHAVFHVEHGKIIRWPAEQSEPGEEK</sequence>
<dbReference type="Pfam" id="PF02463">
    <property type="entry name" value="SMC_N"/>
    <property type="match status" value="1"/>
</dbReference>
<dbReference type="PANTHER" id="PTHR32182:SF0">
    <property type="entry name" value="DNA REPLICATION AND REPAIR PROTEIN RECF"/>
    <property type="match status" value="1"/>
</dbReference>
<keyword evidence="6" id="KW-0742">SOS response</keyword>
<dbReference type="HAMAP" id="MF_00365">
    <property type="entry name" value="RecF"/>
    <property type="match status" value="1"/>
</dbReference>
<evidence type="ECO:0000256" key="6">
    <source>
        <dbReference type="HAMAP-Rule" id="MF_00365"/>
    </source>
</evidence>
<keyword evidence="6" id="KW-0234">DNA repair</keyword>
<dbReference type="AlphaFoldDB" id="A0A3E0H8P4"/>
<dbReference type="OrthoDB" id="9803889at2"/>
<dbReference type="GO" id="GO:0005737">
    <property type="term" value="C:cytoplasm"/>
    <property type="evidence" value="ECO:0007669"/>
    <property type="project" value="UniProtKB-SubCell"/>
</dbReference>
<proteinExistence type="inferred from homology"/>
<keyword evidence="1 6" id="KW-0963">Cytoplasm</keyword>
<dbReference type="GO" id="GO:0006260">
    <property type="term" value="P:DNA replication"/>
    <property type="evidence" value="ECO:0007669"/>
    <property type="project" value="UniProtKB-UniRule"/>
</dbReference>
<dbReference type="SUPFAM" id="SSF52540">
    <property type="entry name" value="P-loop containing nucleoside triphosphate hydrolases"/>
    <property type="match status" value="1"/>
</dbReference>